<keyword evidence="6" id="KW-1185">Reference proteome</keyword>
<evidence type="ECO:0000313" key="5">
    <source>
        <dbReference type="EMBL" id="ABQ28906.1"/>
    </source>
</evidence>
<dbReference type="InterPro" id="IPR043502">
    <property type="entry name" value="DNA/RNA_pol_sf"/>
</dbReference>
<dbReference type="Proteomes" id="UP000000245">
    <property type="component" value="Plasmid pACRY02"/>
</dbReference>
<feature type="domain" description="UmuC" evidence="4">
    <location>
        <begin position="45"/>
        <end position="167"/>
    </location>
</feature>
<dbReference type="CDD" id="cd03468">
    <property type="entry name" value="PolY_like"/>
    <property type="match status" value="1"/>
</dbReference>
<comment type="similarity">
    <text evidence="1">Belongs to the DNA polymerase type-Y family.</text>
</comment>
<dbReference type="Gene3D" id="3.40.1170.60">
    <property type="match status" value="1"/>
</dbReference>
<keyword evidence="5" id="KW-0614">Plasmid</keyword>
<dbReference type="AlphaFoldDB" id="A5FTH4"/>
<dbReference type="GO" id="GO:0016740">
    <property type="term" value="F:transferase activity"/>
    <property type="evidence" value="ECO:0007669"/>
    <property type="project" value="UniProtKB-KW"/>
</dbReference>
<name>A5FTH4_ACICJ</name>
<dbReference type="GO" id="GO:0006281">
    <property type="term" value="P:DNA repair"/>
    <property type="evidence" value="ECO:0007669"/>
    <property type="project" value="InterPro"/>
</dbReference>
<dbReference type="Pfam" id="PF00817">
    <property type="entry name" value="IMS"/>
    <property type="match status" value="1"/>
</dbReference>
<dbReference type="Gene3D" id="3.30.70.270">
    <property type="match status" value="1"/>
</dbReference>
<proteinExistence type="inferred from homology"/>
<dbReference type="InterPro" id="IPR001126">
    <property type="entry name" value="UmuC"/>
</dbReference>
<dbReference type="HOGENOM" id="CLU_028184_1_1_5"/>
<dbReference type="PANTHER" id="PTHR35369">
    <property type="entry name" value="BLR3025 PROTEIN-RELATED"/>
    <property type="match status" value="1"/>
</dbReference>
<sequence>MPRVVSLFLPNWPIDRYNRDRRASAQRPGQPVSGLVDTAPPSPETPLILADRDGNRRIVFAANGVAQDLGLRIGMAVAQAQALIPGLTIRDAEPLADVAGLERLALWALHRYAPIVAADPPDGLVIDATGAAHLRGGEAQMLRDMIARLAAAGVTARAAMADSWGAAHALARFLANPVFVALADQSRDILLTLPIAALRLPTEMITGLRRLGFERIGDLADQPRAPLALRFGPQLHRRLDQALGTLAEAIEAARSPDLIEVRQNFAEPIGAAETIARYTGILVTELCTMLEAKGLGARQLDLVFHRVDAHSEAIRVGTALPARNAKRLTRLLCDKIETIDPGFGIEIMALCAARSEPFGPKQLTSLLADEPETDISDLIDTIANRVGGDRLYRFAPVASDVPERSLSRIAATAPPTKMNWPDHWPRPTRLLPNPEPIETVALLPDHPPVNFTWRGIRRRVKRADGPERVFGEWWKRDAELIAVRDYFRIEDDAGERFWVFRAGDGEDNATGSHRWFLHGIFG</sequence>
<evidence type="ECO:0000259" key="4">
    <source>
        <dbReference type="Pfam" id="PF00817"/>
    </source>
</evidence>
<dbReference type="SUPFAM" id="SSF56672">
    <property type="entry name" value="DNA/RNA polymerases"/>
    <property type="match status" value="1"/>
</dbReference>
<dbReference type="InterPro" id="IPR050356">
    <property type="entry name" value="SulA_CellDiv_inhibitor"/>
</dbReference>
<dbReference type="EMBL" id="CP000690">
    <property type="protein sequence ID" value="ABQ28906.1"/>
    <property type="molecule type" value="Genomic_DNA"/>
</dbReference>
<dbReference type="InterPro" id="IPR043128">
    <property type="entry name" value="Rev_trsase/Diguanyl_cyclase"/>
</dbReference>
<evidence type="ECO:0000256" key="1">
    <source>
        <dbReference type="ARBA" id="ARBA00010945"/>
    </source>
</evidence>
<feature type="region of interest" description="Disordered" evidence="3">
    <location>
        <begin position="21"/>
        <end position="45"/>
    </location>
</feature>
<evidence type="ECO:0000256" key="3">
    <source>
        <dbReference type="SAM" id="MobiDB-lite"/>
    </source>
</evidence>
<dbReference type="KEGG" id="acr:Acry_3293"/>
<dbReference type="PANTHER" id="PTHR35369:SF2">
    <property type="entry name" value="BLR3025 PROTEIN"/>
    <property type="match status" value="1"/>
</dbReference>
<accession>A5FTH4</accession>
<keyword evidence="2" id="KW-0227">DNA damage</keyword>
<evidence type="ECO:0000313" key="6">
    <source>
        <dbReference type="Proteomes" id="UP000000245"/>
    </source>
</evidence>
<reference evidence="5 6" key="1">
    <citation type="submission" date="2007-05" db="EMBL/GenBank/DDBJ databases">
        <title>Complete sequence of plasmid2 pACRY02 of Acidiphilium cryptum JF-5.</title>
        <authorList>
            <consortium name="US DOE Joint Genome Institute"/>
            <person name="Copeland A."/>
            <person name="Lucas S."/>
            <person name="Lapidus A."/>
            <person name="Barry K."/>
            <person name="Detter J.C."/>
            <person name="Glavina del Rio T."/>
            <person name="Hammon N."/>
            <person name="Israni S."/>
            <person name="Dalin E."/>
            <person name="Tice H."/>
            <person name="Pitluck S."/>
            <person name="Sims D."/>
            <person name="Brettin T."/>
            <person name="Bruce D."/>
            <person name="Han C."/>
            <person name="Schmutz J."/>
            <person name="Larimer F."/>
            <person name="Land M."/>
            <person name="Hauser L."/>
            <person name="Kyrpides N."/>
            <person name="Kim E."/>
            <person name="Magnuson T."/>
            <person name="Richardson P."/>
        </authorList>
    </citation>
    <scope>NUCLEOTIDE SEQUENCE [LARGE SCALE GENOMIC DNA]</scope>
    <source>
        <strain evidence="6">JF-5</strain>
        <plasmid evidence="6">Plasmid pACRY02</plasmid>
    </source>
</reference>
<evidence type="ECO:0000256" key="2">
    <source>
        <dbReference type="ARBA" id="ARBA00022763"/>
    </source>
</evidence>
<gene>
    <name evidence="5" type="ordered locus">Acry_3293</name>
</gene>
<organism evidence="5 6">
    <name type="scientific">Acidiphilium cryptum (strain JF-5)</name>
    <dbReference type="NCBI Taxonomy" id="349163"/>
    <lineage>
        <taxon>Bacteria</taxon>
        <taxon>Pseudomonadati</taxon>
        <taxon>Pseudomonadota</taxon>
        <taxon>Alphaproteobacteria</taxon>
        <taxon>Acetobacterales</taxon>
        <taxon>Acidocellaceae</taxon>
        <taxon>Acidiphilium</taxon>
    </lineage>
</organism>
<protein>
    <submittedName>
        <fullName evidence="5">Nucleotidyltransferase/DNA polymerase involved in DNA repair-like protein</fullName>
    </submittedName>
</protein>
<geneLocation type="plasmid" evidence="5 6">
    <name>pACRY02</name>
</geneLocation>
<keyword evidence="5" id="KW-0808">Transferase</keyword>